<dbReference type="InterPro" id="IPR006016">
    <property type="entry name" value="UspA"/>
</dbReference>
<reference evidence="3" key="1">
    <citation type="submission" date="2024-05" db="EMBL/GenBank/DDBJ databases">
        <title>Pontimicrobium maritimus sp. nov., isolated form sea water.</title>
        <authorList>
            <person name="Muhammad N."/>
            <person name="Vuong T.Q."/>
            <person name="Han H.L."/>
            <person name="Kim S.-G."/>
        </authorList>
    </citation>
    <scope>NUCLEOTIDE SEQUENCE</scope>
    <source>
        <strain evidence="3">SW4</strain>
    </source>
</reference>
<evidence type="ECO:0000313" key="3">
    <source>
        <dbReference type="EMBL" id="XBG62376.1"/>
    </source>
</evidence>
<dbReference type="PANTHER" id="PTHR31964">
    <property type="entry name" value="ADENINE NUCLEOTIDE ALPHA HYDROLASES-LIKE SUPERFAMILY PROTEIN"/>
    <property type="match status" value="1"/>
</dbReference>
<dbReference type="SUPFAM" id="SSF52402">
    <property type="entry name" value="Adenine nucleotide alpha hydrolases-like"/>
    <property type="match status" value="2"/>
</dbReference>
<dbReference type="InterPro" id="IPR014729">
    <property type="entry name" value="Rossmann-like_a/b/a_fold"/>
</dbReference>
<organism evidence="3">
    <name type="scientific">Pontimicrobium sp. SW4</name>
    <dbReference type="NCBI Taxonomy" id="3153519"/>
    <lineage>
        <taxon>Bacteria</taxon>
        <taxon>Pseudomonadati</taxon>
        <taxon>Bacteroidota</taxon>
        <taxon>Flavobacteriia</taxon>
        <taxon>Flavobacteriales</taxon>
        <taxon>Flavobacteriaceae</taxon>
        <taxon>Pontimicrobium</taxon>
    </lineage>
</organism>
<dbReference type="RefSeq" id="WP_347925550.1">
    <property type="nucleotide sequence ID" value="NZ_CP157199.1"/>
</dbReference>
<dbReference type="PRINTS" id="PR01438">
    <property type="entry name" value="UNVRSLSTRESS"/>
</dbReference>
<dbReference type="Gene3D" id="3.40.50.620">
    <property type="entry name" value="HUPs"/>
    <property type="match status" value="2"/>
</dbReference>
<dbReference type="Pfam" id="PF00582">
    <property type="entry name" value="Usp"/>
    <property type="match status" value="1"/>
</dbReference>
<sequence>MKRKILLPTDFSNNSWLAINYALQLFKNEACDFYLLNAFSGTNNLIKNILNIESGGEFYEEAEQESEDNLSKTLDKLIINEHGNPKHNFKTISIFNDPIEAIKDIVEQKDIEMIIMGTKGKTNNKGTVFGSVAVYVMEKVRNCPVIVVPEDAKHNLPKEIVFPTSYKTHYKRRELSYLTNIAKKCDATIAILHISEENELNENQKEHKYMLKEIFEDVKYTFHSLAHYSVESAVNIFVESRDSDMVAFINKKHTFFGSILTNPMVKGIAFHSKVPILVMHDLRN</sequence>
<dbReference type="InterPro" id="IPR006015">
    <property type="entry name" value="Universal_stress_UspA"/>
</dbReference>
<feature type="domain" description="UspA" evidence="2">
    <location>
        <begin position="2"/>
        <end position="149"/>
    </location>
</feature>
<protein>
    <submittedName>
        <fullName evidence="3">Universal stress protein</fullName>
    </submittedName>
</protein>
<evidence type="ECO:0000256" key="1">
    <source>
        <dbReference type="ARBA" id="ARBA00008791"/>
    </source>
</evidence>
<accession>A0AAU7BVW0</accession>
<evidence type="ECO:0000259" key="2">
    <source>
        <dbReference type="Pfam" id="PF00582"/>
    </source>
</evidence>
<comment type="similarity">
    <text evidence="1">Belongs to the universal stress protein A family.</text>
</comment>
<dbReference type="CDD" id="cd00293">
    <property type="entry name" value="USP-like"/>
    <property type="match status" value="1"/>
</dbReference>
<gene>
    <name evidence="3" type="ORF">ABGB03_05595</name>
</gene>
<name>A0AAU7BVW0_9FLAO</name>
<dbReference type="PANTHER" id="PTHR31964:SF113">
    <property type="entry name" value="USPA DOMAIN-CONTAINING PROTEIN"/>
    <property type="match status" value="1"/>
</dbReference>
<proteinExistence type="inferred from homology"/>
<dbReference type="AlphaFoldDB" id="A0AAU7BVW0"/>
<dbReference type="EMBL" id="CP157199">
    <property type="protein sequence ID" value="XBG62376.1"/>
    <property type="molecule type" value="Genomic_DNA"/>
</dbReference>